<dbReference type="InterPro" id="IPR049039">
    <property type="entry name" value="RMD1-3_a_helical_rpt"/>
</dbReference>
<dbReference type="Proteomes" id="UP000276991">
    <property type="component" value="Unassembled WGS sequence"/>
</dbReference>
<evidence type="ECO:0000256" key="7">
    <source>
        <dbReference type="ARBA" id="ARBA00039966"/>
    </source>
</evidence>
<evidence type="ECO:0000256" key="6">
    <source>
        <dbReference type="ARBA" id="ARBA00023212"/>
    </source>
</evidence>
<dbReference type="InterPro" id="IPR011990">
    <property type="entry name" value="TPR-like_helical_dom_sf"/>
</dbReference>
<evidence type="ECO:0000313" key="10">
    <source>
        <dbReference type="Proteomes" id="UP000276991"/>
    </source>
</evidence>
<dbReference type="GO" id="GO:0005739">
    <property type="term" value="C:mitochondrion"/>
    <property type="evidence" value="ECO:0007669"/>
    <property type="project" value="TreeGrafter"/>
</dbReference>
<dbReference type="GO" id="GO:0097431">
    <property type="term" value="C:mitotic spindle pole"/>
    <property type="evidence" value="ECO:0007669"/>
    <property type="project" value="TreeGrafter"/>
</dbReference>
<dbReference type="AlphaFoldDB" id="A0A498RXW1"/>
<comment type="subunit">
    <text evidence="2">Interacts with microtubules.</text>
</comment>
<dbReference type="EMBL" id="UPTC01000027">
    <property type="protein sequence ID" value="VBB25624.1"/>
    <property type="molecule type" value="Genomic_DNA"/>
</dbReference>
<reference evidence="9 10" key="1">
    <citation type="submission" date="2018-08" db="EMBL/GenBank/DDBJ databases">
        <authorList>
            <person name="Laetsch R D."/>
            <person name="Stevens L."/>
            <person name="Kumar S."/>
            <person name="Blaxter L. M."/>
        </authorList>
    </citation>
    <scope>NUCLEOTIDE SEQUENCE [LARGE SCALE GENOMIC DNA]</scope>
</reference>
<dbReference type="PANTHER" id="PTHR16056">
    <property type="entry name" value="REGULATOR OF MICROTUBULE DYNAMICS PROTEIN"/>
    <property type="match status" value="1"/>
</dbReference>
<dbReference type="GO" id="GO:0008017">
    <property type="term" value="F:microtubule binding"/>
    <property type="evidence" value="ECO:0007669"/>
    <property type="project" value="TreeGrafter"/>
</dbReference>
<keyword evidence="4" id="KW-0677">Repeat</keyword>
<evidence type="ECO:0000256" key="2">
    <source>
        <dbReference type="ARBA" id="ARBA00011375"/>
    </source>
</evidence>
<gene>
    <name evidence="9" type="ORF">NAV_LOCUS454</name>
</gene>
<dbReference type="STRING" id="6277.A0A498RXW1"/>
<evidence type="ECO:0000256" key="8">
    <source>
        <dbReference type="ARBA" id="ARBA00041958"/>
    </source>
</evidence>
<dbReference type="Pfam" id="PF21033">
    <property type="entry name" value="RMD1-3"/>
    <property type="match status" value="1"/>
</dbReference>
<evidence type="ECO:0000256" key="3">
    <source>
        <dbReference type="ARBA" id="ARBA00022490"/>
    </source>
</evidence>
<keyword evidence="6" id="KW-0206">Cytoskeleton</keyword>
<evidence type="ECO:0000256" key="1">
    <source>
        <dbReference type="ARBA" id="ARBA00004245"/>
    </source>
</evidence>
<dbReference type="PANTHER" id="PTHR16056:SF16">
    <property type="entry name" value="REGULATOR OF MICROTUBULE DYNAMICS PROTEIN 1"/>
    <property type="match status" value="1"/>
</dbReference>
<evidence type="ECO:0000256" key="4">
    <source>
        <dbReference type="ARBA" id="ARBA00022737"/>
    </source>
</evidence>
<evidence type="ECO:0000313" key="9">
    <source>
        <dbReference type="EMBL" id="VBB25624.1"/>
    </source>
</evidence>
<keyword evidence="3" id="KW-0963">Cytoplasm</keyword>
<protein>
    <recommendedName>
        <fullName evidence="7">Regulator of microtubule dynamics protein 1</fullName>
    </recommendedName>
    <alternativeName>
        <fullName evidence="8">Protein FAM82B</fullName>
    </alternativeName>
</protein>
<dbReference type="Gene3D" id="1.25.40.10">
    <property type="entry name" value="Tetratricopeptide repeat domain"/>
    <property type="match status" value="1"/>
</dbReference>
<accession>A0A498RXW1</accession>
<proteinExistence type="predicted"/>
<dbReference type="OrthoDB" id="69711at2759"/>
<evidence type="ECO:0000256" key="5">
    <source>
        <dbReference type="ARBA" id="ARBA00022803"/>
    </source>
</evidence>
<keyword evidence="10" id="KW-1185">Reference proteome</keyword>
<name>A0A498RXW1_ACAVI</name>
<dbReference type="GO" id="GO:0005876">
    <property type="term" value="C:spindle microtubule"/>
    <property type="evidence" value="ECO:0007669"/>
    <property type="project" value="TreeGrafter"/>
</dbReference>
<keyword evidence="5" id="KW-0802">TPR repeat</keyword>
<sequence>MSHAKSKSLLIRAEGLGKKRQIIYHEDGRRFVDDKIENEQSVSNLWSTTLTRSVAQDLKDRSKEDFTSRNHERTRYVIIRVIISSRMLTRTFIRSLRFVSLADGRIQTTRGVQAGTKQRFGAYKRAGRVLVESTAMGTTGFALIPFLGKKSEKNNVSEEASKLERFKREADTLYSVYLIENAYNVLRRFSSSNDPQMLWRLARVLCEKAKMSKDKDDRKRFMYDALKMAEKALANEGEESCWEAHKWYAIVLSYVSEYEGTREQIRQSLEIRKHLEKALDVNSTDATTWHALGVWYFTYADLSSWKAAIVKALFGSVPLATYDDALRCFQKAEFIKPNFDSSNLWYLAEVKTRLGQKEEAFELYKSAFKMPVITMDDGDTHDKAYEKLRKLGVKDFTKL</sequence>
<comment type="subcellular location">
    <subcellularLocation>
        <location evidence="1">Cytoplasm</location>
        <location evidence="1">Cytoskeleton</location>
    </subcellularLocation>
</comment>
<dbReference type="SUPFAM" id="SSF48452">
    <property type="entry name" value="TPR-like"/>
    <property type="match status" value="1"/>
</dbReference>
<organism evidence="9 10">
    <name type="scientific">Acanthocheilonema viteae</name>
    <name type="common">Filarial nematode worm</name>
    <name type="synonym">Dipetalonema viteae</name>
    <dbReference type="NCBI Taxonomy" id="6277"/>
    <lineage>
        <taxon>Eukaryota</taxon>
        <taxon>Metazoa</taxon>
        <taxon>Ecdysozoa</taxon>
        <taxon>Nematoda</taxon>
        <taxon>Chromadorea</taxon>
        <taxon>Rhabditida</taxon>
        <taxon>Spirurina</taxon>
        <taxon>Spiruromorpha</taxon>
        <taxon>Filarioidea</taxon>
        <taxon>Onchocercidae</taxon>
        <taxon>Acanthocheilonema</taxon>
    </lineage>
</organism>